<feature type="compositionally biased region" description="Polar residues" evidence="1">
    <location>
        <begin position="141"/>
        <end position="156"/>
    </location>
</feature>
<dbReference type="PANTHER" id="PTHR33887:SF5">
    <property type="entry name" value="PB1 DOMAIN-CONTAINING PROTEIN"/>
    <property type="match status" value="1"/>
</dbReference>
<evidence type="ECO:0000256" key="1">
    <source>
        <dbReference type="SAM" id="MobiDB-lite"/>
    </source>
</evidence>
<dbReference type="AlphaFoldDB" id="A0A2D4MDV3"/>
<evidence type="ECO:0000313" key="2">
    <source>
        <dbReference type="EMBL" id="LAB31564.1"/>
    </source>
</evidence>
<dbReference type="EMBL" id="IACM01088119">
    <property type="protein sequence ID" value="LAB31564.1"/>
    <property type="molecule type" value="Transcribed_RNA"/>
</dbReference>
<dbReference type="Pfam" id="PF15874">
    <property type="entry name" value="Il2rg"/>
    <property type="match status" value="1"/>
</dbReference>
<organism evidence="2">
    <name type="scientific">Micrurus spixii</name>
    <name type="common">Amazon coral snake</name>
    <dbReference type="NCBI Taxonomy" id="129469"/>
    <lineage>
        <taxon>Eukaryota</taxon>
        <taxon>Metazoa</taxon>
        <taxon>Chordata</taxon>
        <taxon>Craniata</taxon>
        <taxon>Vertebrata</taxon>
        <taxon>Euteleostomi</taxon>
        <taxon>Lepidosauria</taxon>
        <taxon>Squamata</taxon>
        <taxon>Bifurcata</taxon>
        <taxon>Unidentata</taxon>
        <taxon>Episquamata</taxon>
        <taxon>Toxicofera</taxon>
        <taxon>Serpentes</taxon>
        <taxon>Colubroidea</taxon>
        <taxon>Elapidae</taxon>
        <taxon>Elapinae</taxon>
        <taxon>Micrurus</taxon>
    </lineage>
</organism>
<name>A0A2D4MDV3_9SAUR</name>
<proteinExistence type="predicted"/>
<dbReference type="PANTHER" id="PTHR33887">
    <property type="entry name" value="PB1 DOMAIN-CONTAINING PROTEIN"/>
    <property type="match status" value="1"/>
</dbReference>
<accession>A0A2D4MDV3</accession>
<protein>
    <submittedName>
        <fullName evidence="2">Uncharacterized protein</fullName>
    </submittedName>
</protein>
<dbReference type="InterPro" id="IPR039471">
    <property type="entry name" value="CXorf65-like"/>
</dbReference>
<reference evidence="2" key="2">
    <citation type="submission" date="2017-11" db="EMBL/GenBank/DDBJ databases">
        <title>Coralsnake Venomics: Analyses of Venom Gland Transcriptomes and Proteomes of Six Brazilian Taxa.</title>
        <authorList>
            <person name="Aird S.D."/>
            <person name="Jorge da Silva N."/>
            <person name="Qiu L."/>
            <person name="Villar-Briones A."/>
            <person name="Aparecida-Saddi V."/>
            <person name="Campos-Telles M.P."/>
            <person name="Grau M."/>
            <person name="Mikheyev A.S."/>
        </authorList>
    </citation>
    <scope>NUCLEOTIDE SEQUENCE</scope>
    <source>
        <tissue evidence="2">Venom_gland</tissue>
    </source>
</reference>
<sequence length="156" mass="17785">MFITVLHGERKANLFNIHCKVQILLDGIKHRCGCEDKEEIELADESGQVKNLLQNKYHYATELLGERETYVLLHVTNGEKPSEAEFRPLLKDEHIINPKFLAKLGSCEEHKGPSPRMKSRRIHRKSTLDIPTAEGLRNPSPHGSRTNVSPKQSKKN</sequence>
<feature type="region of interest" description="Disordered" evidence="1">
    <location>
        <begin position="106"/>
        <end position="156"/>
    </location>
</feature>
<reference evidence="2" key="1">
    <citation type="submission" date="2017-07" db="EMBL/GenBank/DDBJ databases">
        <authorList>
            <person name="Mikheyev A."/>
            <person name="Grau M."/>
        </authorList>
    </citation>
    <scope>NUCLEOTIDE SEQUENCE</scope>
    <source>
        <tissue evidence="2">Venom_gland</tissue>
    </source>
</reference>